<evidence type="ECO:0000313" key="2">
    <source>
        <dbReference type="Proteomes" id="UP000315295"/>
    </source>
</evidence>
<proteinExistence type="predicted"/>
<protein>
    <submittedName>
        <fullName evidence="1">Uncharacterized protein</fullName>
    </submittedName>
</protein>
<sequence>MKNTRGPCRQLKTRKVTQVTNSRIPIGDDERHRAAPTAGQHIAWAHDIGHVVRTFCPMLWKSWKAMPEEIKITVCNQLSTNYNLEHMDGDKFAYVNRLFSERYKQWKSDLHQWFQKFDDPQKKAKANKINREKKTIFHHSGSRPFSYRMEARRKEGSQFSKIDVFANVYVRPGMS</sequence>
<dbReference type="Proteomes" id="UP000315295">
    <property type="component" value="Unassembled WGS sequence"/>
</dbReference>
<dbReference type="EMBL" id="VIEB01000094">
    <property type="protein sequence ID" value="TQE06922.1"/>
    <property type="molecule type" value="Genomic_DNA"/>
</dbReference>
<keyword evidence="2" id="KW-1185">Reference proteome</keyword>
<evidence type="ECO:0000313" key="1">
    <source>
        <dbReference type="EMBL" id="TQE06922.1"/>
    </source>
</evidence>
<name>A0A540N793_MALBA</name>
<organism evidence="1 2">
    <name type="scientific">Malus baccata</name>
    <name type="common">Siberian crab apple</name>
    <name type="synonym">Pyrus baccata</name>
    <dbReference type="NCBI Taxonomy" id="106549"/>
    <lineage>
        <taxon>Eukaryota</taxon>
        <taxon>Viridiplantae</taxon>
        <taxon>Streptophyta</taxon>
        <taxon>Embryophyta</taxon>
        <taxon>Tracheophyta</taxon>
        <taxon>Spermatophyta</taxon>
        <taxon>Magnoliopsida</taxon>
        <taxon>eudicotyledons</taxon>
        <taxon>Gunneridae</taxon>
        <taxon>Pentapetalae</taxon>
        <taxon>rosids</taxon>
        <taxon>fabids</taxon>
        <taxon>Rosales</taxon>
        <taxon>Rosaceae</taxon>
        <taxon>Amygdaloideae</taxon>
        <taxon>Maleae</taxon>
        <taxon>Malus</taxon>
    </lineage>
</organism>
<comment type="caution">
    <text evidence="1">The sequence shown here is derived from an EMBL/GenBank/DDBJ whole genome shotgun (WGS) entry which is preliminary data.</text>
</comment>
<reference evidence="1 2" key="1">
    <citation type="journal article" date="2019" name="G3 (Bethesda)">
        <title>Sequencing of a Wild Apple (Malus baccata) Genome Unravels the Differences Between Cultivated and Wild Apple Species Regarding Disease Resistance and Cold Tolerance.</title>
        <authorList>
            <person name="Chen X."/>
        </authorList>
    </citation>
    <scope>NUCLEOTIDE SEQUENCE [LARGE SCALE GENOMIC DNA]</scope>
    <source>
        <strain evidence="2">cv. Shandingzi</strain>
        <tissue evidence="1">Leaves</tissue>
    </source>
</reference>
<dbReference type="AlphaFoldDB" id="A0A540N793"/>
<accession>A0A540N793</accession>
<gene>
    <name evidence="1" type="ORF">C1H46_007451</name>
</gene>